<evidence type="ECO:0000256" key="2">
    <source>
        <dbReference type="ARBA" id="ARBA00022679"/>
    </source>
</evidence>
<dbReference type="Gene3D" id="3.40.50.10350">
    <property type="entry name" value="Glycerate kinase, domain 1"/>
    <property type="match status" value="1"/>
</dbReference>
<dbReference type="NCBIfam" id="TIGR00045">
    <property type="entry name" value="glycerate kinase"/>
    <property type="match status" value="1"/>
</dbReference>
<evidence type="ECO:0000256" key="1">
    <source>
        <dbReference type="ARBA" id="ARBA00006284"/>
    </source>
</evidence>
<proteinExistence type="inferred from homology"/>
<evidence type="ECO:0000313" key="6">
    <source>
        <dbReference type="Proteomes" id="UP000019184"/>
    </source>
</evidence>
<dbReference type="InterPro" id="IPR036129">
    <property type="entry name" value="Glycerate_kinase_sf"/>
</dbReference>
<dbReference type="InterPro" id="IPR004381">
    <property type="entry name" value="Glycerate_kinase"/>
</dbReference>
<dbReference type="InterPro" id="IPR018193">
    <property type="entry name" value="Glyc_kinase_flavodox-like_fold"/>
</dbReference>
<dbReference type="GO" id="GO:0031388">
    <property type="term" value="P:organic acid phosphorylation"/>
    <property type="evidence" value="ECO:0007669"/>
    <property type="project" value="UniProtKB-UniRule"/>
</dbReference>
<keyword evidence="3 4" id="KW-0418">Kinase</keyword>
<sequence>MRIVISPDSYKGSVAALSVAQAIERGIQRVFRDAEIFKIPIADGGEGTVEALVAATSGTFCQTAVTGPLGEIVSAQWGILGDGATAVIEMAAASGLPLVPPAQRDPRLTTSRGTGELIRMALDHGLRHLIIGIGGSATNDGGAGMAEALGVRFLDAAGEPLPPGGAALSRLAAIDLSGLDQRLRETQIQTACDVDNPLCGPCGASAVYGPQKGATPAMVIELDHALRHYGRIAAQTFGRDVTEQPGAGAAGGLGAALLWFTNARLQPGIEIVIAATGLRDLIRRADWVITGEGATDYQTAFGKAPAGIAKVAQEFGVPVVCLSGGLGRDYQAIYASGIDAAASTTPRPMTLEDCLAAGPALIEDAAERLARLIAVGIRIAPCMIV</sequence>
<reference evidence="5 6" key="1">
    <citation type="journal article" date="2014" name="ISME J.">
        <title>Candidatus Competibacter-lineage genomes retrieved from metagenomes reveal functional metabolic diversity.</title>
        <authorList>
            <person name="McIlroy S.J."/>
            <person name="Albertsen M."/>
            <person name="Andresen E.K."/>
            <person name="Saunders A.M."/>
            <person name="Kristiansen R."/>
            <person name="Stokholm-Bjerregaard M."/>
            <person name="Nielsen K.L."/>
            <person name="Nielsen P.H."/>
        </authorList>
    </citation>
    <scope>NUCLEOTIDE SEQUENCE [LARGE SCALE GENOMIC DNA]</scope>
    <source>
        <strain evidence="5 6">Run_B_J11</strain>
    </source>
</reference>
<name>A0A7U7G8T5_9GAMM</name>
<dbReference type="Gene3D" id="3.90.1510.10">
    <property type="entry name" value="Glycerate kinase, domain 2"/>
    <property type="match status" value="1"/>
</dbReference>
<dbReference type="EC" id="2.7.1.31" evidence="5"/>
<accession>A0A7U7G8T5</accession>
<protein>
    <submittedName>
        <fullName evidence="5">Glycerate kinase</fullName>
        <ecNumber evidence="5">2.7.1.31</ecNumber>
    </submittedName>
</protein>
<organism evidence="5 6">
    <name type="scientific">Candidatus Contendobacter odensis Run_B_J11</name>
    <dbReference type="NCBI Taxonomy" id="1400861"/>
    <lineage>
        <taxon>Bacteria</taxon>
        <taxon>Pseudomonadati</taxon>
        <taxon>Pseudomonadota</taxon>
        <taxon>Gammaproteobacteria</taxon>
        <taxon>Candidatus Competibacteraceae</taxon>
        <taxon>Candidatus Contendibacter</taxon>
    </lineage>
</organism>
<dbReference type="RefSeq" id="WP_034430784.1">
    <property type="nucleotide sequence ID" value="NZ_CBTK010000035.1"/>
</dbReference>
<dbReference type="GO" id="GO:0008887">
    <property type="term" value="F:glycerate kinase activity"/>
    <property type="evidence" value="ECO:0007669"/>
    <property type="project" value="UniProtKB-UniRule"/>
</dbReference>
<dbReference type="AlphaFoldDB" id="A0A7U7G8T5"/>
<dbReference type="Proteomes" id="UP000019184">
    <property type="component" value="Unassembled WGS sequence"/>
</dbReference>
<evidence type="ECO:0000256" key="3">
    <source>
        <dbReference type="ARBA" id="ARBA00022777"/>
    </source>
</evidence>
<dbReference type="InterPro" id="IPR018197">
    <property type="entry name" value="Glycerate_kinase_RE-like"/>
</dbReference>
<dbReference type="OrthoDB" id="9774290at2"/>
<keyword evidence="2 4" id="KW-0808">Transferase</keyword>
<evidence type="ECO:0000256" key="4">
    <source>
        <dbReference type="PIRNR" id="PIRNR006078"/>
    </source>
</evidence>
<dbReference type="EMBL" id="CBTK010000035">
    <property type="protein sequence ID" value="CDH43715.1"/>
    <property type="molecule type" value="Genomic_DNA"/>
</dbReference>
<evidence type="ECO:0000313" key="5">
    <source>
        <dbReference type="EMBL" id="CDH43715.1"/>
    </source>
</evidence>
<keyword evidence="6" id="KW-1185">Reference proteome</keyword>
<dbReference type="PIRSF" id="PIRSF006078">
    <property type="entry name" value="GlxK"/>
    <property type="match status" value="1"/>
</dbReference>
<dbReference type="PANTHER" id="PTHR21599">
    <property type="entry name" value="GLYCERATE KINASE"/>
    <property type="match status" value="1"/>
</dbReference>
<comment type="caution">
    <text evidence="5">The sequence shown here is derived from an EMBL/GenBank/DDBJ whole genome shotgun (WGS) entry which is preliminary data.</text>
</comment>
<gene>
    <name evidence="5" type="primary">glxK</name>
    <name evidence="5" type="ORF">BN874_130040</name>
</gene>
<comment type="similarity">
    <text evidence="1 4">Belongs to the glycerate kinase type-1 family.</text>
</comment>
<dbReference type="SUPFAM" id="SSF110738">
    <property type="entry name" value="Glycerate kinase I"/>
    <property type="match status" value="1"/>
</dbReference>
<dbReference type="PANTHER" id="PTHR21599:SF0">
    <property type="entry name" value="GLYCERATE KINASE"/>
    <property type="match status" value="1"/>
</dbReference>
<dbReference type="Pfam" id="PF02595">
    <property type="entry name" value="Gly_kinase"/>
    <property type="match status" value="1"/>
</dbReference>